<dbReference type="SMART" id="SM00388">
    <property type="entry name" value="HisKA"/>
    <property type="match status" value="1"/>
</dbReference>
<proteinExistence type="predicted"/>
<keyword evidence="12" id="KW-0175">Coiled coil</keyword>
<keyword evidence="16" id="KW-0238">DNA-binding</keyword>
<dbReference type="SMART" id="SM00387">
    <property type="entry name" value="HATPase_c"/>
    <property type="match status" value="1"/>
</dbReference>
<feature type="modified residue" description="4-aspartylphosphate" evidence="11">
    <location>
        <position position="181"/>
    </location>
</feature>
<feature type="domain" description="Response regulatory" evidence="14">
    <location>
        <begin position="132"/>
        <end position="248"/>
    </location>
</feature>
<evidence type="ECO:0000313" key="15">
    <source>
        <dbReference type="EMBL" id="MBV6321802.1"/>
    </source>
</evidence>
<evidence type="ECO:0000256" key="11">
    <source>
        <dbReference type="PROSITE-ProRule" id="PRU00169"/>
    </source>
</evidence>
<evidence type="ECO:0000256" key="8">
    <source>
        <dbReference type="ARBA" id="ARBA00022840"/>
    </source>
</evidence>
<accession>A0AA41H596</accession>
<evidence type="ECO:0000256" key="12">
    <source>
        <dbReference type="SAM" id="Coils"/>
    </source>
</evidence>
<feature type="modified residue" description="4-aspartylphosphate" evidence="11">
    <location>
        <position position="771"/>
    </location>
</feature>
<keyword evidence="18" id="KW-1185">Reference proteome</keyword>
<comment type="caution">
    <text evidence="15">The sequence shown here is derived from an EMBL/GenBank/DDBJ whole genome shotgun (WGS) entry which is preliminary data.</text>
</comment>
<keyword evidence="10" id="KW-0472">Membrane</keyword>
<feature type="modified residue" description="4-aspartylphosphate" evidence="11">
    <location>
        <position position="53"/>
    </location>
</feature>
<evidence type="ECO:0000313" key="17">
    <source>
        <dbReference type="Proteomes" id="UP001155901"/>
    </source>
</evidence>
<dbReference type="CDD" id="cd00082">
    <property type="entry name" value="HisKA"/>
    <property type="match status" value="1"/>
</dbReference>
<dbReference type="GO" id="GO:0003677">
    <property type="term" value="F:DNA binding"/>
    <property type="evidence" value="ECO:0007669"/>
    <property type="project" value="UniProtKB-KW"/>
</dbReference>
<evidence type="ECO:0000256" key="2">
    <source>
        <dbReference type="ARBA" id="ARBA00004370"/>
    </source>
</evidence>
<comment type="caution">
    <text evidence="11">Lacks conserved residue(s) required for the propagation of feature annotation.</text>
</comment>
<keyword evidence="9" id="KW-0902">Two-component regulatory system</keyword>
<evidence type="ECO:0000259" key="14">
    <source>
        <dbReference type="PROSITE" id="PS50110"/>
    </source>
</evidence>
<evidence type="ECO:0000256" key="7">
    <source>
        <dbReference type="ARBA" id="ARBA00022777"/>
    </source>
</evidence>
<dbReference type="GO" id="GO:0005524">
    <property type="term" value="F:ATP binding"/>
    <property type="evidence" value="ECO:0007669"/>
    <property type="project" value="UniProtKB-KW"/>
</dbReference>
<evidence type="ECO:0000313" key="16">
    <source>
        <dbReference type="EMBL" id="MCP2007204.1"/>
    </source>
</evidence>
<dbReference type="Proteomes" id="UP001155901">
    <property type="component" value="Unassembled WGS sequence"/>
</dbReference>
<dbReference type="Proteomes" id="UP001162889">
    <property type="component" value="Unassembled WGS sequence"/>
</dbReference>
<reference evidence="16" key="2">
    <citation type="submission" date="2022-03" db="EMBL/GenBank/DDBJ databases">
        <title>Genome Encyclopedia of Bacteria and Archaea VI: Functional Genomics of Type Strains.</title>
        <authorList>
            <person name="Whitman W."/>
        </authorList>
    </citation>
    <scope>NUCLEOTIDE SEQUENCE</scope>
    <source>
        <strain evidence="16">HSC-15S17</strain>
    </source>
</reference>
<dbReference type="RefSeq" id="WP_217942600.1">
    <property type="nucleotide sequence ID" value="NZ_JAHTGR010000006.1"/>
</dbReference>
<dbReference type="PROSITE" id="PS50110">
    <property type="entry name" value="RESPONSE_REGULATORY"/>
    <property type="match status" value="5"/>
</dbReference>
<organism evidence="15 17">
    <name type="scientific">Duganella violaceipulchra</name>
    <dbReference type="NCBI Taxonomy" id="2849652"/>
    <lineage>
        <taxon>Bacteria</taxon>
        <taxon>Pseudomonadati</taxon>
        <taxon>Pseudomonadota</taxon>
        <taxon>Betaproteobacteria</taxon>
        <taxon>Burkholderiales</taxon>
        <taxon>Oxalobacteraceae</taxon>
        <taxon>Telluria group</taxon>
        <taxon>Duganella</taxon>
    </lineage>
</organism>
<evidence type="ECO:0000256" key="4">
    <source>
        <dbReference type="ARBA" id="ARBA00022553"/>
    </source>
</evidence>
<dbReference type="EC" id="2.7.13.3" evidence="3"/>
<dbReference type="FunFam" id="1.10.287.130:FF:000038">
    <property type="entry name" value="Sensory transduction histidine kinase"/>
    <property type="match status" value="1"/>
</dbReference>
<evidence type="ECO:0000256" key="1">
    <source>
        <dbReference type="ARBA" id="ARBA00000085"/>
    </source>
</evidence>
<feature type="domain" description="Histidine kinase" evidence="13">
    <location>
        <begin position="465"/>
        <end position="709"/>
    </location>
</feature>
<dbReference type="Pfam" id="PF00512">
    <property type="entry name" value="HisKA"/>
    <property type="match status" value="1"/>
</dbReference>
<dbReference type="PROSITE" id="PS50109">
    <property type="entry name" value="HIS_KIN"/>
    <property type="match status" value="1"/>
</dbReference>
<name>A0AA41H596_9BURK</name>
<keyword evidence="4 11" id="KW-0597">Phosphoprotein</keyword>
<comment type="catalytic activity">
    <reaction evidence="1">
        <text>ATP + protein L-histidine = ADP + protein N-phospho-L-histidine.</text>
        <dbReference type="EC" id="2.7.13.3"/>
    </reaction>
</comment>
<dbReference type="SMART" id="SM00448">
    <property type="entry name" value="REC"/>
    <property type="match status" value="5"/>
</dbReference>
<dbReference type="EMBL" id="JAHTGR010000006">
    <property type="protein sequence ID" value="MBV6321802.1"/>
    <property type="molecule type" value="Genomic_DNA"/>
</dbReference>
<dbReference type="PANTHER" id="PTHR43547">
    <property type="entry name" value="TWO-COMPONENT HISTIDINE KINASE"/>
    <property type="match status" value="1"/>
</dbReference>
<feature type="domain" description="Response regulatory" evidence="14">
    <location>
        <begin position="722"/>
        <end position="835"/>
    </location>
</feature>
<dbReference type="CDD" id="cd17574">
    <property type="entry name" value="REC_OmpR"/>
    <property type="match status" value="1"/>
</dbReference>
<protein>
    <recommendedName>
        <fullName evidence="3">histidine kinase</fullName>
        <ecNumber evidence="3">2.7.13.3</ecNumber>
    </recommendedName>
</protein>
<keyword evidence="6" id="KW-0547">Nucleotide-binding</keyword>
<keyword evidence="7" id="KW-0418">Kinase</keyword>
<dbReference type="InterPro" id="IPR001789">
    <property type="entry name" value="Sig_transdc_resp-reg_receiver"/>
</dbReference>
<evidence type="ECO:0000313" key="18">
    <source>
        <dbReference type="Proteomes" id="UP001162889"/>
    </source>
</evidence>
<evidence type="ECO:0000256" key="9">
    <source>
        <dbReference type="ARBA" id="ARBA00023012"/>
    </source>
</evidence>
<sequence>MTAPVLIVDDSLTVRADLEEAFEEHRIATIACATLAEARAVMASQPVGLMILDVMLPDGDGIDLLREVRATEAGASLPVLVLSSEAQVSHRIRGMLTGSNDYVGKPYDRDRLVARAMQLLELAGAPADAAPLVQVIDDSLTYREQLGALLREQGYQVALAHTGEEGLRAMALRRPAALVVDRVLPGIDGAGVVRRLRLDPALRTVPCILLTGADEVGAELHALEAGADAFVRKDGDAGMLLARLAAVLRNVDGGGKPMAPQAGQRILAVDDSRTYLFELAEVLGDEGYDMILAESGEQALALLKVQKVDCVLLDRLMPGLSGTDTCYRLKGDPATRDIPLIMLTAMEDRAAMIEGLSTGADDYVLKSSDFDVLKARVRAQLRRKQFEDESRRIRAELMGKELEAAEMRAARALADSRAALLTELEQKNRDLQQAVQALEAGQREVAEKNRQLEQANRLKSEFLSNMSHELRTPLNAIIGFSDLMARGITGELSAKQQTCVGHVLASGRHLLGLINDILDLSKVEAGKMDLALEPVDANTTLRACLSIVQDSAARRGIGLEFLPCALLGPVQVDLRKFRQMAYNLLSNAVKFSHDGGRVTLSLHRVRRADVGYGEDGEWTSRLLPLPAGAEPDFMEVRVRDSGDGIAAADLQALFETFSQLDSSSSRQHEGSGLGLALVSRLAELHGGTVGVTSARGLGAQFSLWLPLRLEAQAKAPDPASRRVLVIEDDEHAAELLQLHLESIGFAVSHARDAATALAMARSEVPDLITLDLLLPDASGWAVLDEIKSNPRLESVPVVIVSILAEEMKACVLGAAQLLQKPVSHQSLRDAVYALGLGNDDALAPTVVIVDDAHTCVRLHNDLAALNYKVQCYADGASALAAMPVLRPDLLIIGLVLADISGFEVIAALRQGAAAEVPILVLSDRSVSEDDKRRLSGQVLRIMEKDSFSRRQFLFEVGRALQRRAGEPRP</sequence>
<evidence type="ECO:0000256" key="5">
    <source>
        <dbReference type="ARBA" id="ARBA00022679"/>
    </source>
</evidence>
<keyword evidence="5" id="KW-0808">Transferase</keyword>
<dbReference type="InterPro" id="IPR005467">
    <property type="entry name" value="His_kinase_dom"/>
</dbReference>
<dbReference type="AlphaFoldDB" id="A0AA41H596"/>
<feature type="domain" description="Response regulatory" evidence="14">
    <location>
        <begin position="844"/>
        <end position="964"/>
    </location>
</feature>
<evidence type="ECO:0000256" key="6">
    <source>
        <dbReference type="ARBA" id="ARBA00022741"/>
    </source>
</evidence>
<dbReference type="EMBL" id="JALJZU010000001">
    <property type="protein sequence ID" value="MCP2007204.1"/>
    <property type="molecule type" value="Genomic_DNA"/>
</dbReference>
<dbReference type="GO" id="GO:0016020">
    <property type="term" value="C:membrane"/>
    <property type="evidence" value="ECO:0007669"/>
    <property type="project" value="UniProtKB-SubCell"/>
</dbReference>
<feature type="domain" description="Response regulatory" evidence="14">
    <location>
        <begin position="4"/>
        <end position="120"/>
    </location>
</feature>
<dbReference type="PANTHER" id="PTHR43547:SF2">
    <property type="entry name" value="HYBRID SIGNAL TRANSDUCTION HISTIDINE KINASE C"/>
    <property type="match status" value="1"/>
</dbReference>
<evidence type="ECO:0000256" key="3">
    <source>
        <dbReference type="ARBA" id="ARBA00012438"/>
    </source>
</evidence>
<feature type="coiled-coil region" evidence="12">
    <location>
        <begin position="376"/>
        <end position="465"/>
    </location>
</feature>
<dbReference type="GO" id="GO:0000155">
    <property type="term" value="F:phosphorelay sensor kinase activity"/>
    <property type="evidence" value="ECO:0007669"/>
    <property type="project" value="InterPro"/>
</dbReference>
<evidence type="ECO:0000259" key="13">
    <source>
        <dbReference type="PROSITE" id="PS50109"/>
    </source>
</evidence>
<evidence type="ECO:0000256" key="10">
    <source>
        <dbReference type="ARBA" id="ARBA00023136"/>
    </source>
</evidence>
<reference evidence="15" key="1">
    <citation type="submission" date="2021-07" db="EMBL/GenBank/DDBJ databases">
        <title>Characterization of violacein-producing bacteria and related species.</title>
        <authorList>
            <person name="Wilson H.S."/>
            <person name="De Leon M.E."/>
        </authorList>
    </citation>
    <scope>NUCLEOTIDE SEQUENCE</scope>
    <source>
        <strain evidence="15">HSC-15S17</strain>
    </source>
</reference>
<dbReference type="Pfam" id="PF02518">
    <property type="entry name" value="HATPase_c"/>
    <property type="match status" value="1"/>
</dbReference>
<feature type="domain" description="Response regulatory" evidence="14">
    <location>
        <begin position="265"/>
        <end position="381"/>
    </location>
</feature>
<dbReference type="InterPro" id="IPR003594">
    <property type="entry name" value="HATPase_dom"/>
</dbReference>
<keyword evidence="8" id="KW-0067">ATP-binding</keyword>
<gene>
    <name evidence="15" type="ORF">KVP70_12710</name>
    <name evidence="16" type="ORF">L1274_000892</name>
</gene>
<dbReference type="InterPro" id="IPR003661">
    <property type="entry name" value="HisK_dim/P_dom"/>
</dbReference>
<comment type="subcellular location">
    <subcellularLocation>
        <location evidence="2">Membrane</location>
    </subcellularLocation>
</comment>
<dbReference type="Pfam" id="PF00072">
    <property type="entry name" value="Response_reg"/>
    <property type="match status" value="5"/>
</dbReference>
<feature type="modified residue" description="4-aspartylphosphate" evidence="11">
    <location>
        <position position="314"/>
    </location>
</feature>